<evidence type="ECO:0000313" key="5">
    <source>
        <dbReference type="EMBL" id="QEG00441.1"/>
    </source>
</evidence>
<dbReference type="PANTHER" id="PTHR43133:SF51">
    <property type="entry name" value="RNA POLYMERASE SIGMA FACTOR"/>
    <property type="match status" value="1"/>
</dbReference>
<dbReference type="Gene3D" id="1.10.1740.10">
    <property type="match status" value="1"/>
</dbReference>
<dbReference type="AlphaFoldDB" id="A0A5B9MKB5"/>
<evidence type="ECO:0000256" key="2">
    <source>
        <dbReference type="ARBA" id="ARBA00023082"/>
    </source>
</evidence>
<protein>
    <submittedName>
        <fullName evidence="5">RNA polymerase sigma factor SigE</fullName>
    </submittedName>
</protein>
<organism evidence="5 6">
    <name type="scientific">Stieleria maiorica</name>
    <dbReference type="NCBI Taxonomy" id="2795974"/>
    <lineage>
        <taxon>Bacteria</taxon>
        <taxon>Pseudomonadati</taxon>
        <taxon>Planctomycetota</taxon>
        <taxon>Planctomycetia</taxon>
        <taxon>Pirellulales</taxon>
        <taxon>Pirellulaceae</taxon>
        <taxon>Stieleria</taxon>
    </lineage>
</organism>
<proteinExistence type="predicted"/>
<dbReference type="SUPFAM" id="SSF88946">
    <property type="entry name" value="Sigma2 domain of RNA polymerase sigma factors"/>
    <property type="match status" value="1"/>
</dbReference>
<dbReference type="PANTHER" id="PTHR43133">
    <property type="entry name" value="RNA POLYMERASE ECF-TYPE SIGMA FACTO"/>
    <property type="match status" value="1"/>
</dbReference>
<keyword evidence="1" id="KW-0805">Transcription regulation</keyword>
<dbReference type="GO" id="GO:0006352">
    <property type="term" value="P:DNA-templated transcription initiation"/>
    <property type="evidence" value="ECO:0007669"/>
    <property type="project" value="InterPro"/>
</dbReference>
<evidence type="ECO:0000256" key="1">
    <source>
        <dbReference type="ARBA" id="ARBA00023015"/>
    </source>
</evidence>
<dbReference type="GO" id="GO:0016987">
    <property type="term" value="F:sigma factor activity"/>
    <property type="evidence" value="ECO:0007669"/>
    <property type="project" value="UniProtKB-KW"/>
</dbReference>
<name>A0A5B9MKB5_9BACT</name>
<dbReference type="EMBL" id="CP036264">
    <property type="protein sequence ID" value="QEG00441.1"/>
    <property type="molecule type" value="Genomic_DNA"/>
</dbReference>
<evidence type="ECO:0000313" key="6">
    <source>
        <dbReference type="Proteomes" id="UP000321353"/>
    </source>
</evidence>
<dbReference type="KEGG" id="smam:Mal15_45110"/>
<keyword evidence="6" id="KW-1185">Reference proteome</keyword>
<reference evidence="5 6" key="1">
    <citation type="submission" date="2019-02" db="EMBL/GenBank/DDBJ databases">
        <title>Planctomycetal bacteria perform biofilm scaping via a novel small molecule.</title>
        <authorList>
            <person name="Jeske O."/>
            <person name="Boedeker C."/>
            <person name="Wiegand S."/>
            <person name="Breitling P."/>
            <person name="Kallscheuer N."/>
            <person name="Jogler M."/>
            <person name="Rohde M."/>
            <person name="Petersen J."/>
            <person name="Medema M.H."/>
            <person name="Surup F."/>
            <person name="Jogler C."/>
        </authorList>
    </citation>
    <scope>NUCLEOTIDE SEQUENCE [LARGE SCALE GENOMIC DNA]</scope>
    <source>
        <strain evidence="5 6">Mal15</strain>
    </source>
</reference>
<dbReference type="InterPro" id="IPR039425">
    <property type="entry name" value="RNA_pol_sigma-70-like"/>
</dbReference>
<feature type="compositionally biased region" description="Polar residues" evidence="4">
    <location>
        <begin position="47"/>
        <end position="62"/>
    </location>
</feature>
<sequence>MARASPNPAHSSERVGAFRTTRWSLIQAAARSDNSSTTAGNRRAPGSVSSIQVSQDNVSNGSLDGHSGRERQQQALSELCQAYWQPLYLFARRRVGNVNDAQDLTQAFFAELLEKDLVRVASPQRGRFRSFLLTAFKNFISHQREKASAEKRGGRQSILSLDFESADETFRIDPATSVTPDQEYDRRWAIHLIDQVMQQLESEFEDETQLFAELKAFLLADSDRMRYAELAQAHGKSVGGLKMMTHRLRARYRELLRAAIADTVAAEDQIDDEIRWLFSALQGTQRG</sequence>
<gene>
    <name evidence="5" type="ORF">Mal15_45110</name>
</gene>
<accession>A0A5B9MKB5</accession>
<keyword evidence="3" id="KW-0804">Transcription</keyword>
<feature type="region of interest" description="Disordered" evidence="4">
    <location>
        <begin position="29"/>
        <end position="70"/>
    </location>
</feature>
<evidence type="ECO:0000256" key="3">
    <source>
        <dbReference type="ARBA" id="ARBA00023163"/>
    </source>
</evidence>
<keyword evidence="2" id="KW-0731">Sigma factor</keyword>
<dbReference type="Proteomes" id="UP000321353">
    <property type="component" value="Chromosome"/>
</dbReference>
<dbReference type="InterPro" id="IPR013325">
    <property type="entry name" value="RNA_pol_sigma_r2"/>
</dbReference>
<evidence type="ECO:0000256" key="4">
    <source>
        <dbReference type="SAM" id="MobiDB-lite"/>
    </source>
</evidence>